<organism evidence="2 3">
    <name type="scientific">Brassica cretica</name>
    <name type="common">Mustard</name>
    <dbReference type="NCBI Taxonomy" id="69181"/>
    <lineage>
        <taxon>Eukaryota</taxon>
        <taxon>Viridiplantae</taxon>
        <taxon>Streptophyta</taxon>
        <taxon>Embryophyta</taxon>
        <taxon>Tracheophyta</taxon>
        <taxon>Spermatophyta</taxon>
        <taxon>Magnoliopsida</taxon>
        <taxon>eudicotyledons</taxon>
        <taxon>Gunneridae</taxon>
        <taxon>Pentapetalae</taxon>
        <taxon>rosids</taxon>
        <taxon>malvids</taxon>
        <taxon>Brassicales</taxon>
        <taxon>Brassicaceae</taxon>
        <taxon>Brassiceae</taxon>
        <taxon>Brassica</taxon>
    </lineage>
</organism>
<evidence type="ECO:0000313" key="2">
    <source>
        <dbReference type="EMBL" id="KAF3544475.1"/>
    </source>
</evidence>
<accession>A0ABQ7BXY0</accession>
<keyword evidence="3" id="KW-1185">Reference proteome</keyword>
<evidence type="ECO:0000256" key="1">
    <source>
        <dbReference type="SAM" id="MobiDB-lite"/>
    </source>
</evidence>
<feature type="region of interest" description="Disordered" evidence="1">
    <location>
        <begin position="1"/>
        <end position="37"/>
    </location>
</feature>
<dbReference type="Proteomes" id="UP000266723">
    <property type="component" value="Unassembled WGS sequence"/>
</dbReference>
<evidence type="ECO:0000313" key="3">
    <source>
        <dbReference type="Proteomes" id="UP000266723"/>
    </source>
</evidence>
<comment type="caution">
    <text evidence="2">The sequence shown here is derived from an EMBL/GenBank/DDBJ whole genome shotgun (WGS) entry which is preliminary data.</text>
</comment>
<feature type="compositionally biased region" description="Pro residues" evidence="1">
    <location>
        <begin position="18"/>
        <end position="37"/>
    </location>
</feature>
<protein>
    <submittedName>
        <fullName evidence="2">Uncharacterized protein</fullName>
    </submittedName>
</protein>
<gene>
    <name evidence="2" type="ORF">DY000_02000119</name>
</gene>
<sequence length="104" mass="11926">MPPTVCLQTPKLRSNEIPPLPPPQPSPLPLLPPPQPSPPPTEAYQLFYMRFAISYLYEAEYWHCRHQMILEDIDNKRKYARLLYGGGRRGSCKGGKIPDHITNQ</sequence>
<name>A0ABQ7BXY0_BRACR</name>
<proteinExistence type="predicted"/>
<dbReference type="EMBL" id="QGKV02000832">
    <property type="protein sequence ID" value="KAF3544475.1"/>
    <property type="molecule type" value="Genomic_DNA"/>
</dbReference>
<reference evidence="2 3" key="1">
    <citation type="journal article" date="2020" name="BMC Genomics">
        <title>Intraspecific diversification of the crop wild relative Brassica cretica Lam. using demographic model selection.</title>
        <authorList>
            <person name="Kioukis A."/>
            <person name="Michalopoulou V.A."/>
            <person name="Briers L."/>
            <person name="Pirintsos S."/>
            <person name="Studholme D.J."/>
            <person name="Pavlidis P."/>
            <person name="Sarris P.F."/>
        </authorList>
    </citation>
    <scope>NUCLEOTIDE SEQUENCE [LARGE SCALE GENOMIC DNA]</scope>
    <source>
        <strain evidence="3">cv. PFS-1207/04</strain>
    </source>
</reference>